<keyword evidence="14" id="KW-1185">Reference proteome</keyword>
<dbReference type="SUPFAM" id="SSF82153">
    <property type="entry name" value="FAS1 domain"/>
    <property type="match status" value="1"/>
</dbReference>
<evidence type="ECO:0000256" key="3">
    <source>
        <dbReference type="ARBA" id="ARBA00022475"/>
    </source>
</evidence>
<dbReference type="OrthoDB" id="694090at2759"/>
<dbReference type="RefSeq" id="XP_021276771.1">
    <property type="nucleotide sequence ID" value="XM_021421096.1"/>
</dbReference>
<feature type="region of interest" description="Disordered" evidence="11">
    <location>
        <begin position="180"/>
        <end position="260"/>
    </location>
</feature>
<dbReference type="PANTHER" id="PTHR32382:SF6">
    <property type="entry name" value="FASCICLIN-LIKE ARABINOGALACTAN PROTEIN 14"/>
    <property type="match status" value="1"/>
</dbReference>
<keyword evidence="6" id="KW-0654">Proteoglycan</keyword>
<dbReference type="PANTHER" id="PTHR32382">
    <property type="entry name" value="FASCICLIN-LIKE ARABINOGALACTAN PROTEIN"/>
    <property type="match status" value="1"/>
</dbReference>
<feature type="compositionally biased region" description="Low complexity" evidence="11">
    <location>
        <begin position="226"/>
        <end position="238"/>
    </location>
</feature>
<gene>
    <name evidence="15" type="primary">LOC110411081</name>
</gene>
<evidence type="ECO:0000256" key="8">
    <source>
        <dbReference type="ARBA" id="ARBA00023180"/>
    </source>
</evidence>
<evidence type="ECO:0000256" key="12">
    <source>
        <dbReference type="SAM" id="SignalP"/>
    </source>
</evidence>
<dbReference type="GO" id="GO:0098552">
    <property type="term" value="C:side of membrane"/>
    <property type="evidence" value="ECO:0007669"/>
    <property type="project" value="UniProtKB-KW"/>
</dbReference>
<sequence>MAAKSSLLFIVAFFLALSTTSTAFNVTKVLGQYPDYGSFNDLLSQTKLAEQISHRQTITILALDNASISSIASRPSDEVKKILMNHVVLDYFDTFKIQKLGKKSAILTTLYQTTGLAQGQQGFLNITKLGPGEVVFGSAVKGAPLVSKLLGSVVSQPFNLSVLHVSTPIVAPGFGEAVLAPPPPPGSPPPAPAPKKAAAPAPSEEEEADDDESAAPDGAPSPAPADAPAADAPTKGKTPPAPKDADEEEEAAAPSASSRVASSIAVAAVMGLVASLVAF</sequence>
<comment type="subcellular location">
    <subcellularLocation>
        <location evidence="1">Cell membrane</location>
        <topology evidence="1">Lipid-anchor</topology>
        <topology evidence="1">GPI-anchor</topology>
    </subcellularLocation>
</comment>
<dbReference type="PROSITE" id="PS50213">
    <property type="entry name" value="FAS1"/>
    <property type="match status" value="1"/>
</dbReference>
<dbReference type="InterPro" id="IPR033254">
    <property type="entry name" value="Plant_FLA"/>
</dbReference>
<evidence type="ECO:0000256" key="4">
    <source>
        <dbReference type="ARBA" id="ARBA00022622"/>
    </source>
</evidence>
<comment type="function">
    <text evidence="10">May be a cell surface adhesion protein.</text>
</comment>
<feature type="chain" id="PRO_5026755544" evidence="12">
    <location>
        <begin position="24"/>
        <end position="279"/>
    </location>
</feature>
<keyword evidence="7" id="KW-0472">Membrane</keyword>
<evidence type="ECO:0000259" key="13">
    <source>
        <dbReference type="PROSITE" id="PS50213"/>
    </source>
</evidence>
<accession>A0A6J0ZQ40</accession>
<comment type="similarity">
    <text evidence="2">Belongs to the fasciclin-like AGP family.</text>
</comment>
<dbReference type="Proteomes" id="UP000504621">
    <property type="component" value="Unplaced"/>
</dbReference>
<evidence type="ECO:0000256" key="5">
    <source>
        <dbReference type="ARBA" id="ARBA00022729"/>
    </source>
</evidence>
<dbReference type="GO" id="GO:0005886">
    <property type="term" value="C:plasma membrane"/>
    <property type="evidence" value="ECO:0007669"/>
    <property type="project" value="UniProtKB-SubCell"/>
</dbReference>
<keyword evidence="5 12" id="KW-0732">Signal</keyword>
<organism evidence="14 15">
    <name type="scientific">Herrania umbratica</name>
    <dbReference type="NCBI Taxonomy" id="108875"/>
    <lineage>
        <taxon>Eukaryota</taxon>
        <taxon>Viridiplantae</taxon>
        <taxon>Streptophyta</taxon>
        <taxon>Embryophyta</taxon>
        <taxon>Tracheophyta</taxon>
        <taxon>Spermatophyta</taxon>
        <taxon>Magnoliopsida</taxon>
        <taxon>eudicotyledons</taxon>
        <taxon>Gunneridae</taxon>
        <taxon>Pentapetalae</taxon>
        <taxon>rosids</taxon>
        <taxon>malvids</taxon>
        <taxon>Malvales</taxon>
        <taxon>Malvaceae</taxon>
        <taxon>Byttnerioideae</taxon>
        <taxon>Herrania</taxon>
    </lineage>
</organism>
<feature type="signal peptide" evidence="12">
    <location>
        <begin position="1"/>
        <end position="23"/>
    </location>
</feature>
<keyword evidence="3" id="KW-1003">Cell membrane</keyword>
<proteinExistence type="inferred from homology"/>
<evidence type="ECO:0000256" key="2">
    <source>
        <dbReference type="ARBA" id="ARBA00007843"/>
    </source>
</evidence>
<dbReference type="Gene3D" id="2.30.180.10">
    <property type="entry name" value="FAS1 domain"/>
    <property type="match status" value="1"/>
</dbReference>
<evidence type="ECO:0000256" key="10">
    <source>
        <dbReference type="ARBA" id="ARBA00024686"/>
    </source>
</evidence>
<evidence type="ECO:0000256" key="1">
    <source>
        <dbReference type="ARBA" id="ARBA00004609"/>
    </source>
</evidence>
<name>A0A6J0ZQ40_9ROSI</name>
<reference evidence="15" key="1">
    <citation type="submission" date="2025-08" db="UniProtKB">
        <authorList>
            <consortium name="RefSeq"/>
        </authorList>
    </citation>
    <scope>IDENTIFICATION</scope>
    <source>
        <tissue evidence="15">Leaf</tissue>
    </source>
</reference>
<feature type="domain" description="FAS1" evidence="13">
    <location>
        <begin position="23"/>
        <end position="170"/>
    </location>
</feature>
<evidence type="ECO:0000256" key="6">
    <source>
        <dbReference type="ARBA" id="ARBA00022974"/>
    </source>
</evidence>
<keyword evidence="9" id="KW-0449">Lipoprotein</keyword>
<dbReference type="AlphaFoldDB" id="A0A6J0ZQ40"/>
<protein>
    <submittedName>
        <fullName evidence="15">Fasciclin-like arabinogalactan protein 3</fullName>
    </submittedName>
</protein>
<feature type="compositionally biased region" description="Acidic residues" evidence="11">
    <location>
        <begin position="203"/>
        <end position="214"/>
    </location>
</feature>
<evidence type="ECO:0000313" key="15">
    <source>
        <dbReference type="RefSeq" id="XP_021276771.1"/>
    </source>
</evidence>
<evidence type="ECO:0000256" key="11">
    <source>
        <dbReference type="SAM" id="MobiDB-lite"/>
    </source>
</evidence>
<feature type="compositionally biased region" description="Pro residues" evidence="11">
    <location>
        <begin position="180"/>
        <end position="193"/>
    </location>
</feature>
<evidence type="ECO:0000256" key="9">
    <source>
        <dbReference type="ARBA" id="ARBA00023288"/>
    </source>
</evidence>
<dbReference type="FunFam" id="2.30.180.10:FF:000015">
    <property type="entry name" value="Fasciclin-like arabinogalactan protein 3"/>
    <property type="match status" value="1"/>
</dbReference>
<evidence type="ECO:0000313" key="14">
    <source>
        <dbReference type="Proteomes" id="UP000504621"/>
    </source>
</evidence>
<keyword evidence="4" id="KW-0336">GPI-anchor</keyword>
<dbReference type="InterPro" id="IPR000782">
    <property type="entry name" value="FAS1_domain"/>
</dbReference>
<keyword evidence="8" id="KW-0325">Glycoprotein</keyword>
<dbReference type="InterPro" id="IPR036378">
    <property type="entry name" value="FAS1_dom_sf"/>
</dbReference>
<dbReference type="GeneID" id="110411081"/>
<evidence type="ECO:0000256" key="7">
    <source>
        <dbReference type="ARBA" id="ARBA00023136"/>
    </source>
</evidence>